<comment type="caution">
    <text evidence="2">The sequence shown here is derived from an EMBL/GenBank/DDBJ whole genome shotgun (WGS) entry which is preliminary data.</text>
</comment>
<dbReference type="EMBL" id="RZGZ01000004">
    <property type="protein sequence ID" value="RUQ98111.1"/>
    <property type="molecule type" value="Genomic_DNA"/>
</dbReference>
<protein>
    <recommendedName>
        <fullName evidence="4">ImmA/IrrE family metallo-endopeptidase</fullName>
    </recommendedName>
</protein>
<gene>
    <name evidence="2" type="ORF">ELQ94_13875</name>
</gene>
<dbReference type="RefSeq" id="WP_127050964.1">
    <property type="nucleotide sequence ID" value="NZ_RZGZ01000004.1"/>
</dbReference>
<evidence type="ECO:0000256" key="1">
    <source>
        <dbReference type="SAM" id="MobiDB-lite"/>
    </source>
</evidence>
<feature type="compositionally biased region" description="Basic and acidic residues" evidence="1">
    <location>
        <begin position="27"/>
        <end position="51"/>
    </location>
</feature>
<dbReference type="Proteomes" id="UP000274909">
    <property type="component" value="Unassembled WGS sequence"/>
</dbReference>
<accession>A0A433JPR2</accession>
<evidence type="ECO:0008006" key="4">
    <source>
        <dbReference type="Google" id="ProtNLM"/>
    </source>
</evidence>
<feature type="region of interest" description="Disordered" evidence="1">
    <location>
        <begin position="1"/>
        <end position="51"/>
    </location>
</feature>
<organism evidence="2 3">
    <name type="scientific">Labedella endophytica</name>
    <dbReference type="NCBI Taxonomy" id="1523160"/>
    <lineage>
        <taxon>Bacteria</taxon>
        <taxon>Bacillati</taxon>
        <taxon>Actinomycetota</taxon>
        <taxon>Actinomycetes</taxon>
        <taxon>Micrococcales</taxon>
        <taxon>Microbacteriaceae</taxon>
        <taxon>Labedella</taxon>
    </lineage>
</organism>
<dbReference type="AlphaFoldDB" id="A0A433JPR2"/>
<proteinExistence type="predicted"/>
<keyword evidence="3" id="KW-1185">Reference proteome</keyword>
<dbReference type="OrthoDB" id="5117397at2"/>
<name>A0A433JPR2_9MICO</name>
<evidence type="ECO:0000313" key="2">
    <source>
        <dbReference type="EMBL" id="RUQ98111.1"/>
    </source>
</evidence>
<reference evidence="2 3" key="1">
    <citation type="submission" date="2018-12" db="EMBL/GenBank/DDBJ databases">
        <authorList>
            <person name="Li F."/>
        </authorList>
    </citation>
    <scope>NUCLEOTIDE SEQUENCE [LARGE SCALE GENOMIC DNA]</scope>
    <source>
        <strain evidence="2 3">EGI 6500705</strain>
    </source>
</reference>
<feature type="compositionally biased region" description="Basic and acidic residues" evidence="1">
    <location>
        <begin position="1"/>
        <end position="20"/>
    </location>
</feature>
<sequence length="186" mass="20955">MGARVDTRRQNDDRSDRSDRPGISGPTEHDHQPHDDRRDVGGGHVPVDPRDRAIHELIRRLGVRVEYRTDLPPGRLGAYLDDSRRILVRAGLSAPLERETLHHEYVHARYRDRGTGAAAERRAERECARMLIDDEAYAAAERAGLSPLGIARQLDVPLAVVAVFHREILAGRLPDPRLRHRVGQTS</sequence>
<evidence type="ECO:0000313" key="3">
    <source>
        <dbReference type="Proteomes" id="UP000274909"/>
    </source>
</evidence>